<protein>
    <submittedName>
        <fullName evidence="1">Uncharacterized protein</fullName>
    </submittedName>
</protein>
<evidence type="ECO:0000313" key="2">
    <source>
        <dbReference type="Proteomes" id="UP000177698"/>
    </source>
</evidence>
<reference evidence="1 2" key="1">
    <citation type="journal article" date="2016" name="Nat. Commun.">
        <title>Thousands of microbial genomes shed light on interconnected biogeochemical processes in an aquifer system.</title>
        <authorList>
            <person name="Anantharaman K."/>
            <person name="Brown C.T."/>
            <person name="Hug L.A."/>
            <person name="Sharon I."/>
            <person name="Castelle C.J."/>
            <person name="Probst A.J."/>
            <person name="Thomas B.C."/>
            <person name="Singh A."/>
            <person name="Wilkins M.J."/>
            <person name="Karaoz U."/>
            <person name="Brodie E.L."/>
            <person name="Williams K.H."/>
            <person name="Hubbard S.S."/>
            <person name="Banfield J.F."/>
        </authorList>
    </citation>
    <scope>NUCLEOTIDE SEQUENCE [LARGE SCALE GENOMIC DNA]</scope>
</reference>
<name>A0A1F7IGJ4_9BACT</name>
<gene>
    <name evidence="1" type="ORF">A2954_01440</name>
</gene>
<accession>A0A1F7IGJ4</accession>
<sequence>MKLINVPTDQMGKFEGKWVAIDPEIDKIIAVGDTLEEIGPLVSGKKGEEKKIRAYSFKVPRKDEGPYVLVFVK</sequence>
<proteinExistence type="predicted"/>
<dbReference type="STRING" id="1802056.A2954_01440"/>
<comment type="caution">
    <text evidence="1">The sequence shown here is derived from an EMBL/GenBank/DDBJ whole genome shotgun (WGS) entry which is preliminary data.</text>
</comment>
<dbReference type="EMBL" id="MGAG01000002">
    <property type="protein sequence ID" value="OGK42487.1"/>
    <property type="molecule type" value="Genomic_DNA"/>
</dbReference>
<dbReference type="AlphaFoldDB" id="A0A1F7IGJ4"/>
<evidence type="ECO:0000313" key="1">
    <source>
        <dbReference type="EMBL" id="OGK42487.1"/>
    </source>
</evidence>
<dbReference type="Proteomes" id="UP000177698">
    <property type="component" value="Unassembled WGS sequence"/>
</dbReference>
<organism evidence="1 2">
    <name type="scientific">Candidatus Roizmanbacteria bacterium RIFCSPLOWO2_01_FULL_37_12</name>
    <dbReference type="NCBI Taxonomy" id="1802056"/>
    <lineage>
        <taxon>Bacteria</taxon>
        <taxon>Candidatus Roizmaniibacteriota</taxon>
    </lineage>
</organism>